<dbReference type="AlphaFoldDB" id="A0A1G8S9M2"/>
<accession>A0A1G8S9M2</accession>
<name>A0A1G8S9M2_9BACI</name>
<dbReference type="Proteomes" id="UP000198853">
    <property type="component" value="Unassembled WGS sequence"/>
</dbReference>
<dbReference type="RefSeq" id="WP_176764809.1">
    <property type="nucleotide sequence ID" value="NZ_FNEN01000024.1"/>
</dbReference>
<dbReference type="EMBL" id="FNEN01000024">
    <property type="protein sequence ID" value="SDJ25909.1"/>
    <property type="molecule type" value="Genomic_DNA"/>
</dbReference>
<protein>
    <submittedName>
        <fullName evidence="1">Uncharacterized protein</fullName>
    </submittedName>
</protein>
<reference evidence="1 2" key="1">
    <citation type="submission" date="2016-10" db="EMBL/GenBank/DDBJ databases">
        <authorList>
            <person name="de Groot N.N."/>
        </authorList>
    </citation>
    <scope>NUCLEOTIDE SEQUENCE [LARGE SCALE GENOMIC DNA]</scope>
    <source>
        <strain evidence="1 2">DSM 21771</strain>
    </source>
</reference>
<evidence type="ECO:0000313" key="2">
    <source>
        <dbReference type="Proteomes" id="UP000198853"/>
    </source>
</evidence>
<sequence length="52" mass="5917">MTKKNTVVNPSKKNSGKLTLIKRTSRTIPAYIKATIKSNEKTIEENERLLTK</sequence>
<evidence type="ECO:0000313" key="1">
    <source>
        <dbReference type="EMBL" id="SDJ25909.1"/>
    </source>
</evidence>
<proteinExistence type="predicted"/>
<keyword evidence="2" id="KW-1185">Reference proteome</keyword>
<gene>
    <name evidence="1" type="ORF">SAMN04488123_12425</name>
</gene>
<organism evidence="1 2">
    <name type="scientific">Natribacillus halophilus</name>
    <dbReference type="NCBI Taxonomy" id="549003"/>
    <lineage>
        <taxon>Bacteria</taxon>
        <taxon>Bacillati</taxon>
        <taxon>Bacillota</taxon>
        <taxon>Bacilli</taxon>
        <taxon>Bacillales</taxon>
        <taxon>Bacillaceae</taxon>
        <taxon>Natribacillus</taxon>
    </lineage>
</organism>